<dbReference type="AlphaFoldDB" id="A0A5S6RAS7"/>
<dbReference type="EMBL" id="AC068654">
    <property type="protein sequence ID" value="AAM08503.1"/>
    <property type="molecule type" value="Genomic_DNA"/>
</dbReference>
<dbReference type="SUPFAM" id="SSF56672">
    <property type="entry name" value="DNA/RNA polymerases"/>
    <property type="match status" value="1"/>
</dbReference>
<organism evidence="6 7">
    <name type="scientific">Oryza sativa subsp. japonica</name>
    <name type="common">Rice</name>
    <dbReference type="NCBI Taxonomy" id="39947"/>
    <lineage>
        <taxon>Eukaryota</taxon>
        <taxon>Viridiplantae</taxon>
        <taxon>Streptophyta</taxon>
        <taxon>Embryophyta</taxon>
        <taxon>Tracheophyta</taxon>
        <taxon>Spermatophyta</taxon>
        <taxon>Magnoliopsida</taxon>
        <taxon>Liliopsida</taxon>
        <taxon>Poales</taxon>
        <taxon>Poaceae</taxon>
        <taxon>BOP clade</taxon>
        <taxon>Oryzoideae</taxon>
        <taxon>Oryzeae</taxon>
        <taxon>Oryzinae</taxon>
        <taxon>Oryza</taxon>
        <taxon>Oryza sativa</taxon>
    </lineage>
</organism>
<feature type="domain" description="Reverse transcriptase/retrotransposon-derived protein RNase H-like" evidence="5">
    <location>
        <begin position="750"/>
        <end position="836"/>
    </location>
</feature>
<dbReference type="PANTHER" id="PTHR48475:SF2">
    <property type="entry name" value="RIBONUCLEASE H"/>
    <property type="match status" value="1"/>
</dbReference>
<feature type="region of interest" description="Disordered" evidence="2">
    <location>
        <begin position="382"/>
        <end position="410"/>
    </location>
</feature>
<reference evidence="7" key="2">
    <citation type="journal article" date="2008" name="Nucleic Acids Res.">
        <title>The rice annotation project database (RAP-DB): 2008 update.</title>
        <authorList>
            <consortium name="The rice annotation project (RAP)"/>
        </authorList>
    </citation>
    <scope>GENOME REANNOTATION</scope>
    <source>
        <strain evidence="7">cv. Nipponbare</strain>
    </source>
</reference>
<feature type="compositionally biased region" description="Polar residues" evidence="2">
    <location>
        <begin position="248"/>
        <end position="288"/>
    </location>
</feature>
<dbReference type="GO" id="GO:0003676">
    <property type="term" value="F:nucleic acid binding"/>
    <property type="evidence" value="ECO:0007669"/>
    <property type="project" value="InterPro"/>
</dbReference>
<feature type="compositionally biased region" description="Pro residues" evidence="2">
    <location>
        <begin position="40"/>
        <end position="50"/>
    </location>
</feature>
<reference evidence="7" key="1">
    <citation type="journal article" date="2005" name="Nature">
        <title>The map-based sequence of the rice genome.</title>
        <authorList>
            <consortium name="International rice genome sequencing project (IRGSP)"/>
            <person name="Matsumoto T."/>
            <person name="Wu J."/>
            <person name="Kanamori H."/>
            <person name="Katayose Y."/>
            <person name="Fujisawa M."/>
            <person name="Namiki N."/>
            <person name="Mizuno H."/>
            <person name="Yamamoto K."/>
            <person name="Antonio B.A."/>
            <person name="Baba T."/>
            <person name="Sakata K."/>
            <person name="Nagamura Y."/>
            <person name="Aoki H."/>
            <person name="Arikawa K."/>
            <person name="Arita K."/>
            <person name="Bito T."/>
            <person name="Chiden Y."/>
            <person name="Fujitsuka N."/>
            <person name="Fukunaka R."/>
            <person name="Hamada M."/>
            <person name="Harada C."/>
            <person name="Hayashi A."/>
            <person name="Hijishita S."/>
            <person name="Honda M."/>
            <person name="Hosokawa S."/>
            <person name="Ichikawa Y."/>
            <person name="Idonuma A."/>
            <person name="Iijima M."/>
            <person name="Ikeda M."/>
            <person name="Ikeno M."/>
            <person name="Ito K."/>
            <person name="Ito S."/>
            <person name="Ito T."/>
            <person name="Ito Y."/>
            <person name="Ito Y."/>
            <person name="Iwabuchi A."/>
            <person name="Kamiya K."/>
            <person name="Karasawa W."/>
            <person name="Kurita K."/>
            <person name="Katagiri S."/>
            <person name="Kikuta A."/>
            <person name="Kobayashi H."/>
            <person name="Kobayashi N."/>
            <person name="Machita K."/>
            <person name="Maehara T."/>
            <person name="Masukawa M."/>
            <person name="Mizubayashi T."/>
            <person name="Mukai Y."/>
            <person name="Nagasaki H."/>
            <person name="Nagata Y."/>
            <person name="Naito S."/>
            <person name="Nakashima M."/>
            <person name="Nakama Y."/>
            <person name="Nakamichi Y."/>
            <person name="Nakamura M."/>
            <person name="Meguro A."/>
            <person name="Negishi M."/>
            <person name="Ohta I."/>
            <person name="Ohta T."/>
            <person name="Okamoto M."/>
            <person name="Ono N."/>
            <person name="Saji S."/>
            <person name="Sakaguchi M."/>
            <person name="Sakai K."/>
            <person name="Shibata M."/>
            <person name="Shimokawa T."/>
            <person name="Song J."/>
            <person name="Takazaki Y."/>
            <person name="Terasawa K."/>
            <person name="Tsugane M."/>
            <person name="Tsuji K."/>
            <person name="Ueda S."/>
            <person name="Waki K."/>
            <person name="Yamagata H."/>
            <person name="Yamamoto M."/>
            <person name="Yamamoto S."/>
            <person name="Yamane H."/>
            <person name="Yoshiki S."/>
            <person name="Yoshihara R."/>
            <person name="Yukawa K."/>
            <person name="Zhong H."/>
            <person name="Yano M."/>
            <person name="Yuan Q."/>
            <person name="Ouyang S."/>
            <person name="Liu J."/>
            <person name="Jones K.M."/>
            <person name="Gansberger K."/>
            <person name="Moffat K."/>
            <person name="Hill J."/>
            <person name="Bera J."/>
            <person name="Fadrosh D."/>
            <person name="Jin S."/>
            <person name="Johri S."/>
            <person name="Kim M."/>
            <person name="Overton L."/>
            <person name="Reardon M."/>
            <person name="Tsitrin T."/>
            <person name="Vuong H."/>
            <person name="Weaver B."/>
            <person name="Ciecko A."/>
            <person name="Tallon L."/>
            <person name="Jackson J."/>
            <person name="Pai G."/>
            <person name="Aken S.V."/>
            <person name="Utterback T."/>
            <person name="Reidmuller S."/>
            <person name="Feldblyum T."/>
            <person name="Hsiao J."/>
            <person name="Zismann V."/>
            <person name="Iobst S."/>
            <person name="de Vazeille A.R."/>
            <person name="Buell C.R."/>
            <person name="Ying K."/>
            <person name="Li Y."/>
            <person name="Lu T."/>
            <person name="Huang Y."/>
            <person name="Zhao Q."/>
            <person name="Feng Q."/>
            <person name="Zhang L."/>
            <person name="Zhu J."/>
            <person name="Weng Q."/>
            <person name="Mu J."/>
            <person name="Lu Y."/>
            <person name="Fan D."/>
            <person name="Liu Y."/>
            <person name="Guan J."/>
            <person name="Zhang Y."/>
            <person name="Yu S."/>
            <person name="Liu X."/>
            <person name="Zhang Y."/>
            <person name="Hong G."/>
            <person name="Han B."/>
            <person name="Choisne N."/>
            <person name="Demange N."/>
            <person name="Orjeda G."/>
            <person name="Samain S."/>
            <person name="Cattolico L."/>
            <person name="Pelletier E."/>
            <person name="Couloux A."/>
            <person name="Segurens B."/>
            <person name="Wincker P."/>
            <person name="D'Hont A."/>
            <person name="Scarpelli C."/>
            <person name="Weissenbach J."/>
            <person name="Salanoubat M."/>
            <person name="Quetier F."/>
            <person name="Yu Y."/>
            <person name="Kim H.R."/>
            <person name="Rambo T."/>
            <person name="Currie J."/>
            <person name="Collura K."/>
            <person name="Luo M."/>
            <person name="Yang T."/>
            <person name="Ammiraju J.S.S."/>
            <person name="Engler F."/>
            <person name="Soderlund C."/>
            <person name="Wing R.A."/>
            <person name="Palmer L.E."/>
            <person name="de la Bastide M."/>
            <person name="Spiegel L."/>
            <person name="Nascimento L."/>
            <person name="Zutavern T."/>
            <person name="O'Shaughnessy A."/>
            <person name="Dike S."/>
            <person name="Dedhia N."/>
            <person name="Preston R."/>
            <person name="Balija V."/>
            <person name="McCombie W.R."/>
            <person name="Chow T."/>
            <person name="Chen H."/>
            <person name="Chung M."/>
            <person name="Chen C."/>
            <person name="Shaw J."/>
            <person name="Wu H."/>
            <person name="Hsiao K."/>
            <person name="Chao Y."/>
            <person name="Chu M."/>
            <person name="Cheng C."/>
            <person name="Hour A."/>
            <person name="Lee P."/>
            <person name="Lin S."/>
            <person name="Lin Y."/>
            <person name="Liou J."/>
            <person name="Liu S."/>
            <person name="Hsing Y."/>
            <person name="Raghuvanshi S."/>
            <person name="Mohanty A."/>
            <person name="Bharti A.K."/>
            <person name="Gaur A."/>
            <person name="Gupta V."/>
            <person name="Kumar D."/>
            <person name="Ravi V."/>
            <person name="Vij S."/>
            <person name="Kapur A."/>
            <person name="Khurana P."/>
            <person name="Khurana P."/>
            <person name="Khurana J.P."/>
            <person name="Tyagi A.K."/>
            <person name="Gaikwad K."/>
            <person name="Singh A."/>
            <person name="Dalal V."/>
            <person name="Srivastava S."/>
            <person name="Dixit A."/>
            <person name="Pal A.K."/>
            <person name="Ghazi I.A."/>
            <person name="Yadav M."/>
            <person name="Pandit A."/>
            <person name="Bhargava A."/>
            <person name="Sureshbabu K."/>
            <person name="Batra K."/>
            <person name="Sharma T.R."/>
            <person name="Mohapatra T."/>
            <person name="Singh N.K."/>
            <person name="Messing J."/>
            <person name="Nelson A.B."/>
            <person name="Fuks G."/>
            <person name="Kavchok S."/>
            <person name="Keizer G."/>
            <person name="Linton E."/>
            <person name="Llaca V."/>
            <person name="Song R."/>
            <person name="Tanyolac B."/>
            <person name="Young S."/>
            <person name="Ho-Il K."/>
            <person name="Hahn J.H."/>
            <person name="Sangsakoo G."/>
            <person name="Vanavichit A."/>
            <person name="de Mattos Luiz.A.T."/>
            <person name="Zimmer P.D."/>
            <person name="Malone G."/>
            <person name="Dellagostin O."/>
            <person name="de Oliveira A.C."/>
            <person name="Bevan M."/>
            <person name="Bancroft I."/>
            <person name="Minx P."/>
            <person name="Cordum H."/>
            <person name="Wilson R."/>
            <person name="Cheng Z."/>
            <person name="Jin W."/>
            <person name="Jiang J."/>
            <person name="Leong S.A."/>
            <person name="Iwama H."/>
            <person name="Gojobori T."/>
            <person name="Itoh T."/>
            <person name="Niimura Y."/>
            <person name="Fujii Y."/>
            <person name="Habara T."/>
            <person name="Sakai H."/>
            <person name="Sato Y."/>
            <person name="Wilson G."/>
            <person name="Kumar K."/>
            <person name="McCouch S."/>
            <person name="Juretic N."/>
            <person name="Hoen D."/>
            <person name="Wright S."/>
            <person name="Bruskiewich R."/>
            <person name="Bureau T."/>
            <person name="Miyao A."/>
            <person name="Hirochika H."/>
            <person name="Nishikawa T."/>
            <person name="Kadowaki K."/>
            <person name="Sugiura M."/>
            <person name="Burr B."/>
            <person name="Sasaki T."/>
        </authorList>
    </citation>
    <scope>NUCLEOTIDE SEQUENCE [LARGE SCALE GENOMIC DNA]</scope>
    <source>
        <strain evidence="7">cv. Nipponbare</strain>
    </source>
</reference>
<dbReference type="Pfam" id="PF00078">
    <property type="entry name" value="RVT_1"/>
    <property type="match status" value="1"/>
</dbReference>
<dbReference type="Proteomes" id="UP000000763">
    <property type="component" value="Chromosome 10"/>
</dbReference>
<feature type="compositionally biased region" description="Acidic residues" evidence="2">
    <location>
        <begin position="19"/>
        <end position="29"/>
    </location>
</feature>
<feature type="region of interest" description="Disordered" evidence="2">
    <location>
        <begin position="1"/>
        <end position="62"/>
    </location>
</feature>
<name>A0A5S6RAS7_ORYSJ</name>
<proteinExistence type="predicted"/>
<feature type="coiled-coil region" evidence="1">
    <location>
        <begin position="117"/>
        <end position="154"/>
    </location>
</feature>
<dbReference type="Gene3D" id="3.30.70.270">
    <property type="match status" value="1"/>
</dbReference>
<evidence type="ECO:0000256" key="2">
    <source>
        <dbReference type="SAM" id="MobiDB-lite"/>
    </source>
</evidence>
<dbReference type="InterPro" id="IPR043128">
    <property type="entry name" value="Rev_trsase/Diguanyl_cyclase"/>
</dbReference>
<feature type="compositionally biased region" description="Basic and acidic residues" evidence="2">
    <location>
        <begin position="1"/>
        <end position="18"/>
    </location>
</feature>
<evidence type="ECO:0000313" key="6">
    <source>
        <dbReference type="EMBL" id="AAM08503.1"/>
    </source>
</evidence>
<feature type="domain" description="RNase H type-1" evidence="4">
    <location>
        <begin position="837"/>
        <end position="890"/>
    </location>
</feature>
<dbReference type="CDD" id="cd01647">
    <property type="entry name" value="RT_LTR"/>
    <property type="match status" value="1"/>
</dbReference>
<evidence type="ECO:0000259" key="5">
    <source>
        <dbReference type="Pfam" id="PF17919"/>
    </source>
</evidence>
<dbReference type="Pfam" id="PF17919">
    <property type="entry name" value="RT_RNaseH_2"/>
    <property type="match status" value="1"/>
</dbReference>
<evidence type="ECO:0000256" key="1">
    <source>
        <dbReference type="SAM" id="Coils"/>
    </source>
</evidence>
<gene>
    <name evidence="6" type="primary">OSJNBa0015O22.5</name>
</gene>
<feature type="region of interest" description="Disordered" evidence="2">
    <location>
        <begin position="248"/>
        <end position="292"/>
    </location>
</feature>
<dbReference type="PANTHER" id="PTHR48475">
    <property type="entry name" value="RIBONUCLEASE H"/>
    <property type="match status" value="1"/>
</dbReference>
<accession>A0A5S6RAS7</accession>
<dbReference type="Gene3D" id="1.10.340.70">
    <property type="match status" value="1"/>
</dbReference>
<dbReference type="InterPro" id="IPR002156">
    <property type="entry name" value="RNaseH_domain"/>
</dbReference>
<feature type="compositionally biased region" description="Pro residues" evidence="2">
    <location>
        <begin position="389"/>
        <end position="400"/>
    </location>
</feature>
<evidence type="ECO:0000259" key="3">
    <source>
        <dbReference type="Pfam" id="PF00078"/>
    </source>
</evidence>
<feature type="region of interest" description="Disordered" evidence="2">
    <location>
        <begin position="206"/>
        <end position="229"/>
    </location>
</feature>
<keyword evidence="1" id="KW-0175">Coiled coil</keyword>
<protein>
    <submittedName>
        <fullName evidence="6">Retroelement</fullName>
    </submittedName>
</protein>
<evidence type="ECO:0000313" key="7">
    <source>
        <dbReference type="Proteomes" id="UP000000763"/>
    </source>
</evidence>
<evidence type="ECO:0000259" key="4">
    <source>
        <dbReference type="Pfam" id="PF13456"/>
    </source>
</evidence>
<dbReference type="Gene3D" id="3.30.420.10">
    <property type="entry name" value="Ribonuclease H-like superfamily/Ribonuclease H"/>
    <property type="match status" value="1"/>
</dbReference>
<dbReference type="InterPro" id="IPR036397">
    <property type="entry name" value="RNaseH_sf"/>
</dbReference>
<dbReference type="InterPro" id="IPR043502">
    <property type="entry name" value="DNA/RNA_pol_sf"/>
</dbReference>
<sequence length="1047" mass="113505">MPPKRVVKEKVTRRKENEAGEDMAVEEGAEPSASIAEEGGPPPASAPAPSLPTSAPVVSGQVPNTADMAKAAAAARALQTRAEVLSTSQPLVSQTVSAQPAMAPTALAAAQVNPDPETQAEADMEAMRQNMTQLQDMLRQMQEQQQAYEAARRAKAASALILQYSAGYVPPQVFPQAPIQPLLPQATQAPVYFAGQPSTAALHVQPQAQRVAAQAHSQPPGQVSQAMAEGASALQAQLQAFLQQFNQPHNISSTTPSAQPEGNTGQGAPSWLPSNQPGPGASPWSQGPQFDFVNVAPAPTARPQAPTPGFGTNQAPNQVAMAWTQTTFDPSMAPHQASPIGAGQPNIMIQPHAQAMTSPFATPYPQQGAVNRVGDEKGLPLSGGIKNRPIPPQFKFPPVPRYSGKTFSTGENRREEQILFDVVDIPYKYNAIFSRATLNKFEVISHHNYLKLKMPGPTGVIVVMGLQPSAASKGDLAIIRAVHIVEAEPHDRPKHAPKPAPHGKVIKIQIDDADPTKLVSLGGDMGEEEAKNILEVLKRNIDIFAWGPDEVGDVSKDLIMHHLAVKPDAKPRKHKLHKMSADRQEAAKAEVQKLLKAGFIQEINHPEWLANPVLIHMNPANIPKTAFITPFGTFCHLRMPFGLRNAGATFARLVYKVLYKQLGRNVEAYVDDIVVKSRKAIDHASNLQETFDNLRAAGMKLNPEKCVFGVRAGKLLSFLVSERGIEANPEKIDAIQQMKPLSSGAGKFTWTTECQAAFDEPKQYLQSPPALISPAPGSELLLYLVASPVAVSAALVQETESGQKPVYFVSKALQGAKTRYIEMEKLAYALVMASCKLVEGHVDKSFEAKEEGMKRYLKAVRSMEKCFAGITVEHLPRGQNEEADTLAKSAACGGPHSLGIFFEVLYAPSVPIESLEVMAIDQAELGNDPEDWRTPFVKYLDCGWLPEDEAEAKRLQLRAAKYKMVSGQLYRSGVLQPLLRCISFAEGEKMAKEIHQGLCGAHQDVRAVASKVFQQGVYWPTVLKVCVEQVKKCESCQRHGRSPTAPQ</sequence>
<feature type="compositionally biased region" description="Low complexity" evidence="2">
    <location>
        <begin position="206"/>
        <end position="215"/>
    </location>
</feature>
<feature type="compositionally biased region" description="Polar residues" evidence="2">
    <location>
        <begin position="216"/>
        <end position="225"/>
    </location>
</feature>
<dbReference type="InterPro" id="IPR041577">
    <property type="entry name" value="RT_RNaseH_2"/>
</dbReference>
<dbReference type="GO" id="GO:0004523">
    <property type="term" value="F:RNA-DNA hybrid ribonuclease activity"/>
    <property type="evidence" value="ECO:0007669"/>
    <property type="project" value="InterPro"/>
</dbReference>
<dbReference type="Pfam" id="PF13456">
    <property type="entry name" value="RVT_3"/>
    <property type="match status" value="1"/>
</dbReference>
<dbReference type="InterPro" id="IPR000477">
    <property type="entry name" value="RT_dom"/>
</dbReference>
<feature type="domain" description="Reverse transcriptase" evidence="3">
    <location>
        <begin position="623"/>
        <end position="716"/>
    </location>
</feature>
<dbReference type="Gene3D" id="3.10.10.10">
    <property type="entry name" value="HIV Type 1 Reverse Transcriptase, subunit A, domain 1"/>
    <property type="match status" value="2"/>
</dbReference>